<evidence type="ECO:0000256" key="5">
    <source>
        <dbReference type="PROSITE-ProRule" id="PRU00024"/>
    </source>
</evidence>
<feature type="compositionally biased region" description="Polar residues" evidence="8">
    <location>
        <begin position="385"/>
        <end position="409"/>
    </location>
</feature>
<feature type="compositionally biased region" description="Basic and acidic residues" evidence="8">
    <location>
        <begin position="228"/>
        <end position="240"/>
    </location>
</feature>
<feature type="coiled-coil region" evidence="7">
    <location>
        <begin position="108"/>
        <end position="135"/>
    </location>
</feature>
<evidence type="ECO:0000256" key="3">
    <source>
        <dbReference type="ARBA" id="ARBA00022771"/>
    </source>
</evidence>
<evidence type="ECO:0000256" key="7">
    <source>
        <dbReference type="SAM" id="Coils"/>
    </source>
</evidence>
<evidence type="ECO:0000256" key="8">
    <source>
        <dbReference type="SAM" id="MobiDB-lite"/>
    </source>
</evidence>
<feature type="repeat" description="NHL" evidence="6">
    <location>
        <begin position="898"/>
        <end position="938"/>
    </location>
</feature>
<evidence type="ECO:0000256" key="6">
    <source>
        <dbReference type="PROSITE-ProRule" id="PRU00504"/>
    </source>
</evidence>
<feature type="repeat" description="NHL" evidence="6">
    <location>
        <begin position="1086"/>
        <end position="1123"/>
    </location>
</feature>
<feature type="compositionally biased region" description="Low complexity" evidence="8">
    <location>
        <begin position="662"/>
        <end position="675"/>
    </location>
</feature>
<feature type="repeat" description="NHL" evidence="6">
    <location>
        <begin position="1036"/>
        <end position="1079"/>
    </location>
</feature>
<dbReference type="InterPro" id="IPR000315">
    <property type="entry name" value="Znf_B-box"/>
</dbReference>
<dbReference type="PANTHER" id="PTHR24104">
    <property type="entry name" value="E3 UBIQUITIN-PROTEIN LIGASE NHLRC1-RELATED"/>
    <property type="match status" value="1"/>
</dbReference>
<dbReference type="Gene3D" id="2.120.10.30">
    <property type="entry name" value="TolB, C-terminal domain"/>
    <property type="match status" value="3"/>
</dbReference>
<dbReference type="CDD" id="cd14954">
    <property type="entry name" value="NHL_TRIM71_like"/>
    <property type="match status" value="1"/>
</dbReference>
<feature type="compositionally biased region" description="Basic residues" evidence="8">
    <location>
        <begin position="295"/>
        <end position="305"/>
    </location>
</feature>
<dbReference type="InterPro" id="IPR050952">
    <property type="entry name" value="TRIM-NHL_E3_ligases"/>
</dbReference>
<dbReference type="GO" id="GO:0043161">
    <property type="term" value="P:proteasome-mediated ubiquitin-dependent protein catabolic process"/>
    <property type="evidence" value="ECO:0007669"/>
    <property type="project" value="TreeGrafter"/>
</dbReference>
<feature type="compositionally biased region" description="Basic and acidic residues" evidence="8">
    <location>
        <begin position="277"/>
        <end position="293"/>
    </location>
</feature>
<dbReference type="GO" id="GO:0000209">
    <property type="term" value="P:protein polyubiquitination"/>
    <property type="evidence" value="ECO:0007669"/>
    <property type="project" value="TreeGrafter"/>
</dbReference>
<feature type="repeat" description="NHL" evidence="6">
    <location>
        <begin position="945"/>
        <end position="985"/>
    </location>
</feature>
<evidence type="ECO:0000256" key="4">
    <source>
        <dbReference type="ARBA" id="ARBA00022833"/>
    </source>
</evidence>
<feature type="compositionally biased region" description="Basic and acidic residues" evidence="8">
    <location>
        <begin position="366"/>
        <end position="378"/>
    </location>
</feature>
<feature type="compositionally biased region" description="Polar residues" evidence="8">
    <location>
        <begin position="490"/>
        <end position="499"/>
    </location>
</feature>
<feature type="domain" description="B box-type" evidence="9">
    <location>
        <begin position="1"/>
        <end position="42"/>
    </location>
</feature>
<dbReference type="PROSITE" id="PS50119">
    <property type="entry name" value="ZF_BBOX"/>
    <property type="match status" value="1"/>
</dbReference>
<dbReference type="PROSITE" id="PS51125">
    <property type="entry name" value="NHL"/>
    <property type="match status" value="6"/>
</dbReference>
<dbReference type="SUPFAM" id="SSF101898">
    <property type="entry name" value="NHL repeat"/>
    <property type="match status" value="1"/>
</dbReference>
<dbReference type="FunFam" id="2.120.10.30:FF:000037">
    <property type="entry name" value="Uncharacterized protein, isoform E"/>
    <property type="match status" value="1"/>
</dbReference>
<accession>A0A8D8UJB4</accession>
<feature type="compositionally biased region" description="Basic and acidic residues" evidence="8">
    <location>
        <begin position="314"/>
        <end position="344"/>
    </location>
</feature>
<evidence type="ECO:0000313" key="10">
    <source>
        <dbReference type="EMBL" id="CAG6705765.1"/>
    </source>
</evidence>
<dbReference type="PANTHER" id="PTHR24104:SF47">
    <property type="entry name" value="E3 UBIQUITIN-PROTEIN LIGASE NHLRC1"/>
    <property type="match status" value="1"/>
</dbReference>
<sequence>MKRCSVCSEKSYVTMCGHCDKEVCADCKGAHMDILRREIARINSQVRRALHRLQDMLALVERNMLALQTNCNSVSEEVEEIHSRLTKALKDRTEFLQGELDRYLTTEVKNLSQLKENLELEIANISSNCDLADEHMQNENVEWDDLELMDAKEIFLRTVEFIRNFETETTDYTRRVRFVMTHDPNTLVLNVAGYGELSINMPHPVIQSLQPPGPGLMRSKSDHRLASQYRGEDRTYDRSPYDASDPMQGRVSPLGGRKFGERPRERTDVNSSSRYGGRNEREYGEEYDPDNRQSARSRIRARFRHGAGEADSDSETHGGRSVRFNETHAPPAKEREKVLDTEDVAKGPLSGITRLLDSPRVMKKLLDSSIKKTKKENEPAPPLPTQNQKNPIVRKMSSTPATPPVTQRQVSEDDEIARIKKQNKTAGSSSETVTREPVRPSSERVAALKQQSSSDQRTPERSPSRRPSTQEVTSSEADSDEEVAAIGSLRKTSTTASPPNTKPAPPRRVGAEVVGNRPSTTSTTATPTKPTPPATKEEEEEDDDDEEETEEETETSSESEETESEEEAVAKKPAAAMEKTDIGPLLARAANARDTTTPSSSTSNARDAFISSRYNNSSDSKDSTSYKPYGSKDETSTTGSKYGSASSRNRLSDDDIPSRFGTSTTTASQSRARPSYETDSTSSRYGVSRDTRAGSIGTSLGSETPSTYTSRFLNKSKSTAMVSPEDEKDESSLYSSGRTRFAALKDRKARLARSKSSHTLMLDDEEFDDGPNSPYSPAAYMASKAAASSSSVSDFPSQLTRSRSSHTLKSRDNSPDRSTAGYSSNARAGIGQVGTTPRSQYLQKRRLQFKIGSRGSEPGCFTWPRGIAVGPDNSIVVADSSNHRVQVFDSDGIFTKEFGSYGNAEGEFDCLAGVAVNRIGQFIIADRYNHRIQVMDPSGRFLRAFGSQGTADGKFNYPWGITTDALGFIYVCDKENHRVQVFQSDGTFVGKFGSMGNKAGQLEHPHYIAVSNTNRVIVSDSNNHRVQIFDVNGRVITSFGSEGSEEGQFKFPRGVAVDDQGFISVGDSGNNRIQIFTPDGQFLRAFGCWGSGDAEFKGLEGVAVMSNGNILVCDRENHRIQVF</sequence>
<feature type="compositionally biased region" description="Basic residues" evidence="8">
    <location>
        <begin position="747"/>
        <end position="756"/>
    </location>
</feature>
<feature type="compositionally biased region" description="Basic and acidic residues" evidence="8">
    <location>
        <begin position="258"/>
        <end position="268"/>
    </location>
</feature>
<feature type="region of interest" description="Disordered" evidence="8">
    <location>
        <begin position="791"/>
        <end position="837"/>
    </location>
</feature>
<dbReference type="InterPro" id="IPR011042">
    <property type="entry name" value="6-blade_b-propeller_TolB-like"/>
</dbReference>
<feature type="region of interest" description="Disordered" evidence="8">
    <location>
        <begin position="366"/>
        <end position="756"/>
    </location>
</feature>
<feature type="compositionally biased region" description="Polar residues" evidence="8">
    <location>
        <begin position="696"/>
        <end position="721"/>
    </location>
</feature>
<organism evidence="10">
    <name type="scientific">Cacopsylla melanoneura</name>
    <dbReference type="NCBI Taxonomy" id="428564"/>
    <lineage>
        <taxon>Eukaryota</taxon>
        <taxon>Metazoa</taxon>
        <taxon>Ecdysozoa</taxon>
        <taxon>Arthropoda</taxon>
        <taxon>Hexapoda</taxon>
        <taxon>Insecta</taxon>
        <taxon>Pterygota</taxon>
        <taxon>Neoptera</taxon>
        <taxon>Paraneoptera</taxon>
        <taxon>Hemiptera</taxon>
        <taxon>Sternorrhyncha</taxon>
        <taxon>Psylloidea</taxon>
        <taxon>Psyllidae</taxon>
        <taxon>Psyllinae</taxon>
        <taxon>Cacopsylla</taxon>
    </lineage>
</organism>
<dbReference type="Pfam" id="PF01436">
    <property type="entry name" value="NHL"/>
    <property type="match status" value="6"/>
</dbReference>
<feature type="compositionally biased region" description="Polar residues" evidence="8">
    <location>
        <begin position="816"/>
        <end position="826"/>
    </location>
</feature>
<feature type="compositionally biased region" description="Polar residues" evidence="8">
    <location>
        <begin position="636"/>
        <end position="649"/>
    </location>
</feature>
<feature type="compositionally biased region" description="Acidic residues" evidence="8">
    <location>
        <begin position="537"/>
        <end position="567"/>
    </location>
</feature>
<reference evidence="10" key="1">
    <citation type="submission" date="2021-05" db="EMBL/GenBank/DDBJ databases">
        <authorList>
            <person name="Alioto T."/>
            <person name="Alioto T."/>
            <person name="Gomez Garrido J."/>
        </authorList>
    </citation>
    <scope>NUCLEOTIDE SEQUENCE</scope>
</reference>
<dbReference type="FunFam" id="2.120.10.30:FF:000013">
    <property type="entry name" value="E3 ubiquitin-protein ligase TRIM71"/>
    <property type="match status" value="2"/>
</dbReference>
<feature type="coiled-coil region" evidence="7">
    <location>
        <begin position="32"/>
        <end position="70"/>
    </location>
</feature>
<feature type="region of interest" description="Disordered" evidence="8">
    <location>
        <begin position="228"/>
        <end position="344"/>
    </location>
</feature>
<keyword evidence="3 5" id="KW-0863">Zinc-finger</keyword>
<evidence type="ECO:0000256" key="2">
    <source>
        <dbReference type="ARBA" id="ARBA00022737"/>
    </source>
</evidence>
<protein>
    <submittedName>
        <fullName evidence="10">RING finger protein nhl-1</fullName>
    </submittedName>
</protein>
<feature type="repeat" description="NHL" evidence="6">
    <location>
        <begin position="848"/>
        <end position="891"/>
    </location>
</feature>
<dbReference type="EMBL" id="HBUF01342712">
    <property type="protein sequence ID" value="CAG6705765.1"/>
    <property type="molecule type" value="Transcribed_RNA"/>
</dbReference>
<feature type="compositionally biased region" description="Basic and acidic residues" evidence="8">
    <location>
        <begin position="433"/>
        <end position="442"/>
    </location>
</feature>
<keyword evidence="2" id="KW-0677">Repeat</keyword>
<dbReference type="GO" id="GO:0008270">
    <property type="term" value="F:zinc ion binding"/>
    <property type="evidence" value="ECO:0007669"/>
    <property type="project" value="UniProtKB-KW"/>
</dbReference>
<dbReference type="InterPro" id="IPR001258">
    <property type="entry name" value="NHL_repeat"/>
</dbReference>
<feature type="compositionally biased region" description="Polar residues" evidence="8">
    <location>
        <begin position="593"/>
        <end position="605"/>
    </location>
</feature>
<evidence type="ECO:0000259" key="9">
    <source>
        <dbReference type="PROSITE" id="PS50119"/>
    </source>
</evidence>
<keyword evidence="4" id="KW-0862">Zinc</keyword>
<feature type="repeat" description="NHL" evidence="6">
    <location>
        <begin position="989"/>
        <end position="1032"/>
    </location>
</feature>
<name>A0A8D8UJB4_9HEMI</name>
<dbReference type="AlphaFoldDB" id="A0A8D8UJB4"/>
<keyword evidence="1" id="KW-0479">Metal-binding</keyword>
<proteinExistence type="predicted"/>
<feature type="compositionally biased region" description="Low complexity" evidence="8">
    <location>
        <begin position="518"/>
        <end position="528"/>
    </location>
</feature>
<dbReference type="GO" id="GO:0061630">
    <property type="term" value="F:ubiquitin protein ligase activity"/>
    <property type="evidence" value="ECO:0007669"/>
    <property type="project" value="TreeGrafter"/>
</dbReference>
<evidence type="ECO:0000256" key="1">
    <source>
        <dbReference type="ARBA" id="ARBA00022723"/>
    </source>
</evidence>
<keyword evidence="7" id="KW-0175">Coiled coil</keyword>
<feature type="compositionally biased region" description="Basic and acidic residues" evidence="8">
    <location>
        <begin position="619"/>
        <end position="635"/>
    </location>
</feature>